<dbReference type="GO" id="GO:0005524">
    <property type="term" value="F:ATP binding"/>
    <property type="evidence" value="ECO:0007669"/>
    <property type="project" value="UniProtKB-KW"/>
</dbReference>
<dbReference type="UniPathway" id="UPA00060">
    <property type="reaction ID" value="UER00138"/>
</dbReference>
<dbReference type="OrthoDB" id="9810880at2"/>
<gene>
    <name evidence="8" type="ORF">ATE48_04625</name>
</gene>
<dbReference type="GO" id="GO:0009228">
    <property type="term" value="P:thiamine biosynthetic process"/>
    <property type="evidence" value="ECO:0007669"/>
    <property type="project" value="InterPro"/>
</dbReference>
<dbReference type="InterPro" id="IPR029056">
    <property type="entry name" value="Ribokinase-like"/>
</dbReference>
<dbReference type="EC" id="2.7.1.49" evidence="2"/>
<evidence type="ECO:0000256" key="2">
    <source>
        <dbReference type="ARBA" id="ARBA00012135"/>
    </source>
</evidence>
<sequence>MSDKPKGRVLIIAGSDSGGGAGIQADIKTVSALGGYAMTAVTAITVQNTLGVTGVHAVPPEIVCAQIEAVMGDLGADAWKIGMMGSVDHVRAVVEAWYAVGDGVPVILDPVMIAKGGASLLEEDAVEIIRNELMPIALIATPNAPEAEALTGVGVHDLDGQMDAADIVVNRLGAWSGLVKGGHIHGSTVRDVLLTRDGYRVFESPRIDTMATHGTGCTLASAIATYVSKGDLIEPAVEKARAYLMEAIRNAPGFGQGHQPLGHNWPCKLA</sequence>
<dbReference type="Proteomes" id="UP000092498">
    <property type="component" value="Chromosome"/>
</dbReference>
<feature type="domain" description="Pyridoxamine kinase/Phosphomethylpyrimidine kinase" evidence="7">
    <location>
        <begin position="16"/>
        <end position="261"/>
    </location>
</feature>
<protein>
    <recommendedName>
        <fullName evidence="2">hydroxymethylpyrimidine kinase</fullName>
        <ecNumber evidence="2">2.7.1.49</ecNumber>
    </recommendedName>
</protein>
<dbReference type="EMBL" id="CP013244">
    <property type="protein sequence ID" value="ANP45253.1"/>
    <property type="molecule type" value="Genomic_DNA"/>
</dbReference>
<accession>A0A1B1AFB0</accession>
<dbReference type="InterPro" id="IPR013749">
    <property type="entry name" value="PM/HMP-P_kinase-1"/>
</dbReference>
<evidence type="ECO:0000256" key="1">
    <source>
        <dbReference type="ARBA" id="ARBA00004948"/>
    </source>
</evidence>
<evidence type="ECO:0000313" key="9">
    <source>
        <dbReference type="Proteomes" id="UP000092498"/>
    </source>
</evidence>
<keyword evidence="6" id="KW-0067">ATP-binding</keyword>
<dbReference type="STRING" id="1759059.ATE48_04625"/>
<dbReference type="InParanoid" id="A0A1B1AFB0"/>
<keyword evidence="4" id="KW-0547">Nucleotide-binding</keyword>
<evidence type="ECO:0000256" key="5">
    <source>
        <dbReference type="ARBA" id="ARBA00022777"/>
    </source>
</evidence>
<evidence type="ECO:0000313" key="8">
    <source>
        <dbReference type="EMBL" id="ANP45253.1"/>
    </source>
</evidence>
<keyword evidence="9" id="KW-1185">Reference proteome</keyword>
<organism evidence="8 9">
    <name type="scientific">Candidatus Viadribacter manganicus</name>
    <dbReference type="NCBI Taxonomy" id="1759059"/>
    <lineage>
        <taxon>Bacteria</taxon>
        <taxon>Pseudomonadati</taxon>
        <taxon>Pseudomonadota</taxon>
        <taxon>Alphaproteobacteria</taxon>
        <taxon>Hyphomonadales</taxon>
        <taxon>Hyphomonadaceae</taxon>
        <taxon>Candidatus Viadribacter</taxon>
    </lineage>
</organism>
<dbReference type="GO" id="GO:0008902">
    <property type="term" value="F:hydroxymethylpyrimidine kinase activity"/>
    <property type="evidence" value="ECO:0007669"/>
    <property type="project" value="UniProtKB-EC"/>
</dbReference>
<dbReference type="AlphaFoldDB" id="A0A1B1AFB0"/>
<dbReference type="RefSeq" id="WP_066768264.1">
    <property type="nucleotide sequence ID" value="NZ_CP013244.1"/>
</dbReference>
<proteinExistence type="predicted"/>
<dbReference type="GO" id="GO:0008972">
    <property type="term" value="F:phosphomethylpyrimidine kinase activity"/>
    <property type="evidence" value="ECO:0007669"/>
    <property type="project" value="InterPro"/>
</dbReference>
<reference evidence="8 9" key="1">
    <citation type="submission" date="2015-11" db="EMBL/GenBank/DDBJ databases">
        <title>Whole-Genome Sequence of Candidatus Oderbacter manganicum from the National Park Lower Oder Valley, Germany.</title>
        <authorList>
            <person name="Braun B."/>
            <person name="Liere K."/>
            <person name="Szewzyk U."/>
        </authorList>
    </citation>
    <scope>NUCLEOTIDE SEQUENCE [LARGE SCALE GENOMIC DNA]</scope>
    <source>
        <strain evidence="8 9">OTSz_A_272</strain>
    </source>
</reference>
<name>A0A1B1AFB0_9PROT</name>
<dbReference type="Gene3D" id="3.40.1190.20">
    <property type="match status" value="1"/>
</dbReference>
<dbReference type="FunFam" id="3.40.1190.20:FF:000003">
    <property type="entry name" value="Phosphomethylpyrimidine kinase ThiD"/>
    <property type="match status" value="1"/>
</dbReference>
<dbReference type="FunCoup" id="A0A1B1AFB0">
    <property type="interactions" value="475"/>
</dbReference>
<evidence type="ECO:0000259" key="7">
    <source>
        <dbReference type="Pfam" id="PF08543"/>
    </source>
</evidence>
<dbReference type="GO" id="GO:0005829">
    <property type="term" value="C:cytosol"/>
    <property type="evidence" value="ECO:0007669"/>
    <property type="project" value="TreeGrafter"/>
</dbReference>
<dbReference type="PANTHER" id="PTHR20858">
    <property type="entry name" value="PHOSPHOMETHYLPYRIMIDINE KINASE"/>
    <property type="match status" value="1"/>
</dbReference>
<dbReference type="CDD" id="cd01169">
    <property type="entry name" value="HMPP_kinase"/>
    <property type="match status" value="1"/>
</dbReference>
<dbReference type="SUPFAM" id="SSF53613">
    <property type="entry name" value="Ribokinase-like"/>
    <property type="match status" value="1"/>
</dbReference>
<evidence type="ECO:0000256" key="4">
    <source>
        <dbReference type="ARBA" id="ARBA00022741"/>
    </source>
</evidence>
<comment type="pathway">
    <text evidence="1">Cofactor biosynthesis; thiamine diphosphate biosynthesis.</text>
</comment>
<evidence type="ECO:0000256" key="6">
    <source>
        <dbReference type="ARBA" id="ARBA00022840"/>
    </source>
</evidence>
<keyword evidence="5 8" id="KW-0418">Kinase</keyword>
<dbReference type="GO" id="GO:0009229">
    <property type="term" value="P:thiamine diphosphate biosynthetic process"/>
    <property type="evidence" value="ECO:0007669"/>
    <property type="project" value="UniProtKB-UniPathway"/>
</dbReference>
<dbReference type="KEGG" id="cbot:ATE48_04625"/>
<dbReference type="PANTHER" id="PTHR20858:SF17">
    <property type="entry name" value="HYDROXYMETHYLPYRIMIDINE_PHOSPHOMETHYLPYRIMIDINE KINASE THI20-RELATED"/>
    <property type="match status" value="1"/>
</dbReference>
<evidence type="ECO:0000256" key="3">
    <source>
        <dbReference type="ARBA" id="ARBA00022679"/>
    </source>
</evidence>
<dbReference type="InterPro" id="IPR004399">
    <property type="entry name" value="HMP/HMP-P_kinase_dom"/>
</dbReference>
<keyword evidence="3" id="KW-0808">Transferase</keyword>
<dbReference type="Pfam" id="PF08543">
    <property type="entry name" value="Phos_pyr_kin"/>
    <property type="match status" value="1"/>
</dbReference>
<dbReference type="NCBIfam" id="TIGR00097">
    <property type="entry name" value="HMP-P_kinase"/>
    <property type="match status" value="1"/>
</dbReference>